<name>A0A562TU27_9SPHI</name>
<evidence type="ECO:0000313" key="1">
    <source>
        <dbReference type="EMBL" id="TWI96300.1"/>
    </source>
</evidence>
<dbReference type="RefSeq" id="WP_144915384.1">
    <property type="nucleotide sequence ID" value="NZ_VLLI01000013.1"/>
</dbReference>
<accession>A0A562TU27</accession>
<evidence type="ECO:0000313" key="2">
    <source>
        <dbReference type="Proteomes" id="UP000317010"/>
    </source>
</evidence>
<sequence>MKNLNLSSLTRDELAKIKAGSTNVDCTTVWESCDPNCGHFSTSYATFESCVSSHTTLCSPLEGWLELCGNWNG</sequence>
<comment type="caution">
    <text evidence="1">The sequence shown here is derived from an EMBL/GenBank/DDBJ whole genome shotgun (WGS) entry which is preliminary data.</text>
</comment>
<reference evidence="1 2" key="1">
    <citation type="submission" date="2019-07" db="EMBL/GenBank/DDBJ databases">
        <title>Genomic Encyclopedia of Archaeal and Bacterial Type Strains, Phase II (KMG-II): from individual species to whole genera.</title>
        <authorList>
            <person name="Goeker M."/>
        </authorList>
    </citation>
    <scope>NUCLEOTIDE SEQUENCE [LARGE SCALE GENOMIC DNA]</scope>
    <source>
        <strain evidence="1 2">ATCC BAA-1854</strain>
    </source>
</reference>
<protein>
    <submittedName>
        <fullName evidence="1">Uncharacterized protein</fullName>
    </submittedName>
</protein>
<dbReference type="Proteomes" id="UP000317010">
    <property type="component" value="Unassembled WGS sequence"/>
</dbReference>
<gene>
    <name evidence="1" type="ORF">JN11_04034</name>
</gene>
<proteinExistence type="predicted"/>
<organism evidence="1 2">
    <name type="scientific">Mucilaginibacter frigoritolerans</name>
    <dbReference type="NCBI Taxonomy" id="652788"/>
    <lineage>
        <taxon>Bacteria</taxon>
        <taxon>Pseudomonadati</taxon>
        <taxon>Bacteroidota</taxon>
        <taxon>Sphingobacteriia</taxon>
        <taxon>Sphingobacteriales</taxon>
        <taxon>Sphingobacteriaceae</taxon>
        <taxon>Mucilaginibacter</taxon>
    </lineage>
</organism>
<dbReference type="EMBL" id="VLLI01000013">
    <property type="protein sequence ID" value="TWI96300.1"/>
    <property type="molecule type" value="Genomic_DNA"/>
</dbReference>
<keyword evidence="2" id="KW-1185">Reference proteome</keyword>
<dbReference type="AlphaFoldDB" id="A0A562TU27"/>